<dbReference type="InterPro" id="IPR001962">
    <property type="entry name" value="Asn_synthase"/>
</dbReference>
<dbReference type="PROSITE" id="PS51278">
    <property type="entry name" value="GATASE_TYPE_2"/>
    <property type="match status" value="1"/>
</dbReference>
<gene>
    <name evidence="12" type="primary">asnB</name>
    <name evidence="12" type="ORF">QGN29_13690</name>
</gene>
<dbReference type="CDD" id="cd01991">
    <property type="entry name" value="Asn_synthase_B_C"/>
    <property type="match status" value="1"/>
</dbReference>
<sequence length="632" mass="71115">MCGIAGLFSVSGKQEFLPVNLNSMMDPMQHRGPDGTGQFIDRGIALGHLRLSIVDLEGGVQPMHASRGAAILTFNGEIYNAAELRETLEAEGYTFQTSHSDTEVLLNAYLYWGDDCVTHFRGMFSFAIWDAMRQQLFIARDRLGIKPLYYTQVGDVFAFASELKGLLAIPDLCREINPEAIEDFLTLGYIPDPKTIFLNSYKLPPGHSLTYSRRAKGPVIRKYWDLNFMVEQDPGDLQKELVDRLREAVDIRMISDVPLGAFLSGGVDSSLVVSLMATSSDQAINTCSIGIDDVEMDESGYADKVAKIFNTKHSMRLADPARWLDLKLLARVYDEPFADNSAIPMLKVSAAARENVTVSLSGDGGDEVFFGYRRQYLHMQEHKLRKLIPENIRRNLFGFLGRYYPKFDYLPRFLRAKSTFEALAMTDAEAYCHTVSKTPSRVMNILRSDKLERDLGGYRTRDLFKGLYAEAPADTEMARIKYIDFKTYLAGGVLTKVDRASMHHSLEVRVPILDHKFVEWAATVPETEQLQGTNGKACLKKALEEFVDKDIIYREKKGFNVPVGDWMNNELLTKLQSLSKSPALKETGYLNTDSIDKMVKEHTSGMQNHEGTLWALIMLDESLSYLLGKDAA</sequence>
<dbReference type="Proteomes" id="UP001268683">
    <property type="component" value="Chromosome"/>
</dbReference>
<evidence type="ECO:0000256" key="10">
    <source>
        <dbReference type="PIRSR" id="PIRSR001589-3"/>
    </source>
</evidence>
<feature type="domain" description="Glutamine amidotransferase type-2" evidence="11">
    <location>
        <begin position="2"/>
        <end position="214"/>
    </location>
</feature>
<feature type="binding site" evidence="9">
    <location>
        <position position="289"/>
    </location>
    <ligand>
        <name>ATP</name>
        <dbReference type="ChEBI" id="CHEBI:30616"/>
    </ligand>
</feature>
<keyword evidence="4 9" id="KW-0547">Nucleotide-binding</keyword>
<comment type="pathway">
    <text evidence="1">Amino-acid biosynthesis; L-asparagine biosynthesis; L-asparagine from L-aspartate (L-Gln route): step 1/1.</text>
</comment>
<dbReference type="RefSeq" id="WP_310798434.1">
    <property type="nucleotide sequence ID" value="NZ_CP123872.1"/>
</dbReference>
<evidence type="ECO:0000256" key="9">
    <source>
        <dbReference type="PIRSR" id="PIRSR001589-2"/>
    </source>
</evidence>
<feature type="binding site" evidence="9">
    <location>
        <position position="101"/>
    </location>
    <ligand>
        <name>L-glutamine</name>
        <dbReference type="ChEBI" id="CHEBI:58359"/>
    </ligand>
</feature>
<dbReference type="SUPFAM" id="SSF52402">
    <property type="entry name" value="Adenine nucleotide alpha hydrolases-like"/>
    <property type="match status" value="1"/>
</dbReference>
<keyword evidence="8" id="KW-0028">Amino-acid biosynthesis</keyword>
<evidence type="ECO:0000256" key="5">
    <source>
        <dbReference type="ARBA" id="ARBA00022840"/>
    </source>
</evidence>
<feature type="site" description="Important for beta-aspartyl-AMP intermediate formation" evidence="10">
    <location>
        <position position="363"/>
    </location>
</feature>
<keyword evidence="8" id="KW-0061">Asparagine biosynthesis</keyword>
<evidence type="ECO:0000256" key="7">
    <source>
        <dbReference type="ARBA" id="ARBA00048741"/>
    </source>
</evidence>
<keyword evidence="6 8" id="KW-0315">Glutamine amidotransferase</keyword>
<evidence type="ECO:0000256" key="1">
    <source>
        <dbReference type="ARBA" id="ARBA00005187"/>
    </source>
</evidence>
<keyword evidence="12" id="KW-0436">Ligase</keyword>
<organism evidence="12 13">
    <name type="scientific">Temperatibacter marinus</name>
    <dbReference type="NCBI Taxonomy" id="1456591"/>
    <lineage>
        <taxon>Bacteria</taxon>
        <taxon>Pseudomonadati</taxon>
        <taxon>Pseudomonadota</taxon>
        <taxon>Alphaproteobacteria</taxon>
        <taxon>Kordiimonadales</taxon>
        <taxon>Temperatibacteraceae</taxon>
        <taxon>Temperatibacter</taxon>
    </lineage>
</organism>
<dbReference type="GO" id="GO:0005524">
    <property type="term" value="F:ATP binding"/>
    <property type="evidence" value="ECO:0007669"/>
    <property type="project" value="UniProtKB-KW"/>
</dbReference>
<dbReference type="CDD" id="cd00712">
    <property type="entry name" value="AsnB"/>
    <property type="match status" value="1"/>
</dbReference>
<dbReference type="SUPFAM" id="SSF56235">
    <property type="entry name" value="N-terminal nucleophile aminohydrolases (Ntn hydrolases)"/>
    <property type="match status" value="1"/>
</dbReference>
<proteinExistence type="inferred from homology"/>
<comment type="catalytic activity">
    <reaction evidence="7">
        <text>L-aspartate + L-glutamine + ATP + H2O = L-asparagine + L-glutamate + AMP + diphosphate + H(+)</text>
        <dbReference type="Rhea" id="RHEA:12228"/>
        <dbReference type="ChEBI" id="CHEBI:15377"/>
        <dbReference type="ChEBI" id="CHEBI:15378"/>
        <dbReference type="ChEBI" id="CHEBI:29985"/>
        <dbReference type="ChEBI" id="CHEBI:29991"/>
        <dbReference type="ChEBI" id="CHEBI:30616"/>
        <dbReference type="ChEBI" id="CHEBI:33019"/>
        <dbReference type="ChEBI" id="CHEBI:58048"/>
        <dbReference type="ChEBI" id="CHEBI:58359"/>
        <dbReference type="ChEBI" id="CHEBI:456215"/>
        <dbReference type="EC" id="6.3.5.4"/>
    </reaction>
</comment>
<dbReference type="InterPro" id="IPR017932">
    <property type="entry name" value="GATase_2_dom"/>
</dbReference>
<dbReference type="PANTHER" id="PTHR43284">
    <property type="entry name" value="ASPARAGINE SYNTHETASE (GLUTAMINE-HYDROLYZING)"/>
    <property type="match status" value="1"/>
</dbReference>
<dbReference type="PIRSF" id="PIRSF001589">
    <property type="entry name" value="Asn_synthetase_glu-h"/>
    <property type="match status" value="1"/>
</dbReference>
<evidence type="ECO:0000256" key="2">
    <source>
        <dbReference type="ARBA" id="ARBA00005752"/>
    </source>
</evidence>
<dbReference type="Pfam" id="PF00733">
    <property type="entry name" value="Asn_synthase"/>
    <property type="match status" value="1"/>
</dbReference>
<protein>
    <recommendedName>
        <fullName evidence="3">asparagine synthase (glutamine-hydrolyzing)</fullName>
        <ecNumber evidence="3">6.3.5.4</ecNumber>
    </recommendedName>
</protein>
<evidence type="ECO:0000313" key="12">
    <source>
        <dbReference type="EMBL" id="WND02599.1"/>
    </source>
</evidence>
<dbReference type="InterPro" id="IPR029055">
    <property type="entry name" value="Ntn_hydrolases_N"/>
</dbReference>
<dbReference type="KEGG" id="tmk:QGN29_13690"/>
<comment type="similarity">
    <text evidence="2">Belongs to the asparagine synthetase family.</text>
</comment>
<dbReference type="NCBIfam" id="TIGR01536">
    <property type="entry name" value="asn_synth_AEB"/>
    <property type="match status" value="1"/>
</dbReference>
<keyword evidence="5 9" id="KW-0067">ATP-binding</keyword>
<accession>A0AA52EHH0</accession>
<evidence type="ECO:0000313" key="13">
    <source>
        <dbReference type="Proteomes" id="UP001268683"/>
    </source>
</evidence>
<dbReference type="PANTHER" id="PTHR43284:SF1">
    <property type="entry name" value="ASPARAGINE SYNTHETASE"/>
    <property type="match status" value="1"/>
</dbReference>
<feature type="active site" description="For GATase activity" evidence="8">
    <location>
        <position position="2"/>
    </location>
</feature>
<dbReference type="InterPro" id="IPR006426">
    <property type="entry name" value="Asn_synth_AEB"/>
</dbReference>
<evidence type="ECO:0000256" key="4">
    <source>
        <dbReference type="ARBA" id="ARBA00022741"/>
    </source>
</evidence>
<evidence type="ECO:0000256" key="8">
    <source>
        <dbReference type="PIRSR" id="PIRSR001589-1"/>
    </source>
</evidence>
<reference evidence="12" key="1">
    <citation type="submission" date="2023-04" db="EMBL/GenBank/DDBJ databases">
        <title>Complete genome sequence of Temperatibacter marinus.</title>
        <authorList>
            <person name="Rong J.-C."/>
            <person name="Yi M.-L."/>
            <person name="Zhao Q."/>
        </authorList>
    </citation>
    <scope>NUCLEOTIDE SEQUENCE</scope>
    <source>
        <strain evidence="12">NBRC 110045</strain>
    </source>
</reference>
<name>A0AA52EHH0_9PROT</name>
<feature type="binding site" evidence="9">
    <location>
        <begin position="361"/>
        <end position="362"/>
    </location>
    <ligand>
        <name>ATP</name>
        <dbReference type="ChEBI" id="CHEBI:30616"/>
    </ligand>
</feature>
<dbReference type="AlphaFoldDB" id="A0AA52EHH0"/>
<dbReference type="GO" id="GO:0004066">
    <property type="term" value="F:asparagine synthase (glutamine-hydrolyzing) activity"/>
    <property type="evidence" value="ECO:0007669"/>
    <property type="project" value="UniProtKB-EC"/>
</dbReference>
<evidence type="ECO:0000256" key="3">
    <source>
        <dbReference type="ARBA" id="ARBA00012737"/>
    </source>
</evidence>
<dbReference type="GO" id="GO:0005829">
    <property type="term" value="C:cytosol"/>
    <property type="evidence" value="ECO:0007669"/>
    <property type="project" value="TreeGrafter"/>
</dbReference>
<dbReference type="Gene3D" id="3.60.20.10">
    <property type="entry name" value="Glutamine Phosphoribosylpyrophosphate, subunit 1, domain 1"/>
    <property type="match status" value="1"/>
</dbReference>
<evidence type="ECO:0000259" key="11">
    <source>
        <dbReference type="PROSITE" id="PS51278"/>
    </source>
</evidence>
<dbReference type="InterPro" id="IPR014729">
    <property type="entry name" value="Rossmann-like_a/b/a_fold"/>
</dbReference>
<dbReference type="InterPro" id="IPR051786">
    <property type="entry name" value="ASN_synthetase/amidase"/>
</dbReference>
<keyword evidence="13" id="KW-1185">Reference proteome</keyword>
<dbReference type="GO" id="GO:0006529">
    <property type="term" value="P:asparagine biosynthetic process"/>
    <property type="evidence" value="ECO:0007669"/>
    <property type="project" value="UniProtKB-KW"/>
</dbReference>
<dbReference type="EC" id="6.3.5.4" evidence="3"/>
<dbReference type="EMBL" id="CP123872">
    <property type="protein sequence ID" value="WND02599.1"/>
    <property type="molecule type" value="Genomic_DNA"/>
</dbReference>
<dbReference type="Gene3D" id="3.40.50.620">
    <property type="entry name" value="HUPs"/>
    <property type="match status" value="2"/>
</dbReference>
<evidence type="ECO:0000256" key="6">
    <source>
        <dbReference type="ARBA" id="ARBA00022962"/>
    </source>
</evidence>
<dbReference type="InterPro" id="IPR033738">
    <property type="entry name" value="AsnB_N"/>
</dbReference>
<dbReference type="Pfam" id="PF13537">
    <property type="entry name" value="GATase_7"/>
    <property type="match status" value="1"/>
</dbReference>